<evidence type="ECO:0000256" key="1">
    <source>
        <dbReference type="SAM" id="MobiDB-lite"/>
    </source>
</evidence>
<organism evidence="3 4">
    <name type="scientific">Roridomyces roridus</name>
    <dbReference type="NCBI Taxonomy" id="1738132"/>
    <lineage>
        <taxon>Eukaryota</taxon>
        <taxon>Fungi</taxon>
        <taxon>Dikarya</taxon>
        <taxon>Basidiomycota</taxon>
        <taxon>Agaricomycotina</taxon>
        <taxon>Agaricomycetes</taxon>
        <taxon>Agaricomycetidae</taxon>
        <taxon>Agaricales</taxon>
        <taxon>Marasmiineae</taxon>
        <taxon>Mycenaceae</taxon>
        <taxon>Roridomyces</taxon>
    </lineage>
</organism>
<accession>A0AAD7CBA0</accession>
<feature type="region of interest" description="Disordered" evidence="1">
    <location>
        <begin position="303"/>
        <end position="333"/>
    </location>
</feature>
<sequence length="407" mass="45110">MSLLHTCTLRPQDPPPPGMTARGLVTVYHPKQNSPSLPLLLFPVFPVNPDLGAAVGIPVGLVLDACCILGNNRRGELQLLDMPHQRVADEYSDPDRLLSPGRYLFVVVTEERHPVYDYSVCSSFDYWVPPAVIPLRWKGQEPARAPDLPYFSPSDGGEVILEDDACIVTGATSCLESSHIVPATAVQWCRRNRTLLYAYGGDPLKDIKSARNVVTLRSDLDSKHMDSGLFVFAPFAGRIVPIFLKPTAGDLAYNFHMKEVGFPDRILRGYLFVRFAWDIFKFHAPGLAAAAWAQQMLPHQGPLLNLKRSSSGRDQQEGASKKAKTSGDGRGSHTDEAALLAVYEAVDENLQKQPYLTGGDAELGFHVGFSSTKRLEFEYRRAHPEVSAVGSTQFWEDAENKWDDWTT</sequence>
<dbReference type="InterPro" id="IPR003615">
    <property type="entry name" value="HNH_nuc"/>
</dbReference>
<dbReference type="EMBL" id="JARKIF010000003">
    <property type="protein sequence ID" value="KAJ7643895.1"/>
    <property type="molecule type" value="Genomic_DNA"/>
</dbReference>
<feature type="domain" description="HNH nuclease" evidence="2">
    <location>
        <begin position="166"/>
        <end position="232"/>
    </location>
</feature>
<comment type="caution">
    <text evidence="3">The sequence shown here is derived from an EMBL/GenBank/DDBJ whole genome shotgun (WGS) entry which is preliminary data.</text>
</comment>
<name>A0AAD7CBA0_9AGAR</name>
<dbReference type="AlphaFoldDB" id="A0AAD7CBA0"/>
<dbReference type="Proteomes" id="UP001221142">
    <property type="component" value="Unassembled WGS sequence"/>
</dbReference>
<evidence type="ECO:0000259" key="2">
    <source>
        <dbReference type="Pfam" id="PF13391"/>
    </source>
</evidence>
<feature type="compositionally biased region" description="Basic and acidic residues" evidence="1">
    <location>
        <begin position="314"/>
        <end position="333"/>
    </location>
</feature>
<evidence type="ECO:0000313" key="4">
    <source>
        <dbReference type="Proteomes" id="UP001221142"/>
    </source>
</evidence>
<dbReference type="Pfam" id="PF13391">
    <property type="entry name" value="HNH_2"/>
    <property type="match status" value="1"/>
</dbReference>
<protein>
    <recommendedName>
        <fullName evidence="2">HNH nuclease domain-containing protein</fullName>
    </recommendedName>
</protein>
<keyword evidence="4" id="KW-1185">Reference proteome</keyword>
<proteinExistence type="predicted"/>
<evidence type="ECO:0000313" key="3">
    <source>
        <dbReference type="EMBL" id="KAJ7643895.1"/>
    </source>
</evidence>
<gene>
    <name evidence="3" type="ORF">FB45DRAFT_1114356</name>
</gene>
<reference evidence="3" key="1">
    <citation type="submission" date="2023-03" db="EMBL/GenBank/DDBJ databases">
        <title>Massive genome expansion in bonnet fungi (Mycena s.s.) driven by repeated elements and novel gene families across ecological guilds.</title>
        <authorList>
            <consortium name="Lawrence Berkeley National Laboratory"/>
            <person name="Harder C.B."/>
            <person name="Miyauchi S."/>
            <person name="Viragh M."/>
            <person name="Kuo A."/>
            <person name="Thoen E."/>
            <person name="Andreopoulos B."/>
            <person name="Lu D."/>
            <person name="Skrede I."/>
            <person name="Drula E."/>
            <person name="Henrissat B."/>
            <person name="Morin E."/>
            <person name="Kohler A."/>
            <person name="Barry K."/>
            <person name="LaButti K."/>
            <person name="Morin E."/>
            <person name="Salamov A."/>
            <person name="Lipzen A."/>
            <person name="Mereny Z."/>
            <person name="Hegedus B."/>
            <person name="Baldrian P."/>
            <person name="Stursova M."/>
            <person name="Weitz H."/>
            <person name="Taylor A."/>
            <person name="Grigoriev I.V."/>
            <person name="Nagy L.G."/>
            <person name="Martin F."/>
            <person name="Kauserud H."/>
        </authorList>
    </citation>
    <scope>NUCLEOTIDE SEQUENCE</scope>
    <source>
        <strain evidence="3">9284</strain>
    </source>
</reference>